<keyword evidence="3" id="KW-1185">Reference proteome</keyword>
<dbReference type="SUPFAM" id="SSF54593">
    <property type="entry name" value="Glyoxalase/Bleomycin resistance protein/Dihydroxybiphenyl dioxygenase"/>
    <property type="match status" value="1"/>
</dbReference>
<feature type="domain" description="Glyoxalase-like" evidence="1">
    <location>
        <begin position="288"/>
        <end position="394"/>
    </location>
</feature>
<dbReference type="InterPro" id="IPR041581">
    <property type="entry name" value="Glyoxalase_6"/>
</dbReference>
<dbReference type="EMBL" id="SOCE01000003">
    <property type="protein sequence ID" value="TDU82424.1"/>
    <property type="molecule type" value="Genomic_DNA"/>
</dbReference>
<dbReference type="Gene3D" id="3.10.180.10">
    <property type="entry name" value="2,3-Dihydroxybiphenyl 1,2-Dioxygenase, domain 1"/>
    <property type="match status" value="2"/>
</dbReference>
<dbReference type="InterPro" id="IPR029068">
    <property type="entry name" value="Glyas_Bleomycin-R_OHBP_Dase"/>
</dbReference>
<evidence type="ECO:0000313" key="2">
    <source>
        <dbReference type="EMBL" id="TDU82424.1"/>
    </source>
</evidence>
<organism evidence="2 3">
    <name type="scientific">Kribbella voronezhensis</name>
    <dbReference type="NCBI Taxonomy" id="2512212"/>
    <lineage>
        <taxon>Bacteria</taxon>
        <taxon>Bacillati</taxon>
        <taxon>Actinomycetota</taxon>
        <taxon>Actinomycetes</taxon>
        <taxon>Propionibacteriales</taxon>
        <taxon>Kribbellaceae</taxon>
        <taxon>Kribbella</taxon>
    </lineage>
</organism>
<evidence type="ECO:0000259" key="1">
    <source>
        <dbReference type="Pfam" id="PF18029"/>
    </source>
</evidence>
<dbReference type="AlphaFoldDB" id="A0A4R7STN7"/>
<gene>
    <name evidence="2" type="ORF">EV138_7315</name>
</gene>
<reference evidence="2 3" key="1">
    <citation type="submission" date="2019-03" db="EMBL/GenBank/DDBJ databases">
        <title>Genomic Encyclopedia of Type Strains, Phase III (KMG-III): the genomes of soil and plant-associated and newly described type strains.</title>
        <authorList>
            <person name="Whitman W."/>
        </authorList>
    </citation>
    <scope>NUCLEOTIDE SEQUENCE [LARGE SCALE GENOMIC DNA]</scope>
    <source>
        <strain evidence="2 3">VKM Ac-2575</strain>
    </source>
</reference>
<proteinExistence type="predicted"/>
<protein>
    <recommendedName>
        <fullName evidence="1">Glyoxalase-like domain-containing protein</fullName>
    </recommendedName>
</protein>
<dbReference type="PANTHER" id="PTHR35908:SF1">
    <property type="entry name" value="CONSERVED PROTEIN"/>
    <property type="match status" value="1"/>
</dbReference>
<dbReference type="Pfam" id="PF18029">
    <property type="entry name" value="Glyoxalase_6"/>
    <property type="match status" value="2"/>
</dbReference>
<name>A0A4R7STN7_9ACTN</name>
<dbReference type="Proteomes" id="UP000295151">
    <property type="component" value="Unassembled WGS sequence"/>
</dbReference>
<accession>A0A4R7STN7</accession>
<evidence type="ECO:0000313" key="3">
    <source>
        <dbReference type="Proteomes" id="UP000295151"/>
    </source>
</evidence>
<sequence>MSYTVPSMAEIGTDWRLVDGVLTAWFDTPSLVEGAAPAGRIVELSAEVAVDLRATGLRVRLGSDKDAEAVSAAARDLGATANPAVLQELSVVFESPNPSGVGGFWQRVLDYAPGDDGGLADPLRRDPALRIRQSTEPRPLRNRVHLDVVRPAAAVEQANLGAASGPFGVCHADPDGNEVDLVPGGALGEGSETADWQAVFSAMACYRITSPTQQRDLAAAAAALADDAGFPLLIDLRPGLVILDSGKDQWEGDAHGLELDFTDLAGKLQTAARELGATADPALPRFAQLFLDAADVAAVRAFWIAALDYTQDRRAGVSDIHDPRRLNPELVFQELDASDTERRRQRNRIHFELAVPADLAQTRLATTVAAGGRILDESADRRRIADPEGNELVIIAGAVDGPPSDA</sequence>
<dbReference type="PANTHER" id="PTHR35908">
    <property type="entry name" value="HYPOTHETICAL FUSION PROTEIN"/>
    <property type="match status" value="1"/>
</dbReference>
<feature type="domain" description="Glyoxalase-like" evidence="1">
    <location>
        <begin position="91"/>
        <end position="182"/>
    </location>
</feature>
<comment type="caution">
    <text evidence="2">The sequence shown here is derived from an EMBL/GenBank/DDBJ whole genome shotgun (WGS) entry which is preliminary data.</text>
</comment>